<sequence length="131" mass="15233">MESKRQQKFSRLIQKELADIFQREVPHLFGGAYISVSVVRVSPDLGVAKIYLSIMMAKNNEEVLQEVRINAKTIRHQLAQRIKNQVRIIPELIFYLDDTAEYAAKIDKLFENIDIPPAREDDEDDETYPNK</sequence>
<accession>A0A1I2TWU9</accession>
<evidence type="ECO:0000313" key="3">
    <source>
        <dbReference type="EMBL" id="SFG69223.1"/>
    </source>
</evidence>
<protein>
    <recommendedName>
        <fullName evidence="2">Ribosome-binding factor A</fullName>
    </recommendedName>
</protein>
<evidence type="ECO:0000313" key="4">
    <source>
        <dbReference type="Proteomes" id="UP000198724"/>
    </source>
</evidence>
<dbReference type="GO" id="GO:0043024">
    <property type="term" value="F:ribosomal small subunit binding"/>
    <property type="evidence" value="ECO:0007669"/>
    <property type="project" value="TreeGrafter"/>
</dbReference>
<keyword evidence="4" id="KW-1185">Reference proteome</keyword>
<dbReference type="HAMAP" id="MF_00003">
    <property type="entry name" value="RbfA"/>
    <property type="match status" value="1"/>
</dbReference>
<dbReference type="Proteomes" id="UP000198724">
    <property type="component" value="Unassembled WGS sequence"/>
</dbReference>
<proteinExistence type="inferred from homology"/>
<dbReference type="InterPro" id="IPR015946">
    <property type="entry name" value="KH_dom-like_a/b"/>
</dbReference>
<dbReference type="InterPro" id="IPR023799">
    <property type="entry name" value="RbfA_dom_sf"/>
</dbReference>
<dbReference type="Pfam" id="PF02033">
    <property type="entry name" value="RBFA"/>
    <property type="match status" value="1"/>
</dbReference>
<dbReference type="GO" id="GO:0005829">
    <property type="term" value="C:cytosol"/>
    <property type="evidence" value="ECO:0007669"/>
    <property type="project" value="TreeGrafter"/>
</dbReference>
<evidence type="ECO:0000256" key="2">
    <source>
        <dbReference type="HAMAP-Rule" id="MF_00003"/>
    </source>
</evidence>
<name>A0A1I2TWU9_9BACT</name>
<comment type="subunit">
    <text evidence="2">Monomer. Binds 30S ribosomal subunits, but not 50S ribosomal subunits or 70S ribosomes.</text>
</comment>
<comment type="subcellular location">
    <subcellularLocation>
        <location evidence="2">Cytoplasm</location>
    </subcellularLocation>
</comment>
<keyword evidence="1 2" id="KW-0690">Ribosome biogenesis</keyword>
<keyword evidence="2" id="KW-0963">Cytoplasm</keyword>
<dbReference type="AlphaFoldDB" id="A0A1I2TWU9"/>
<comment type="function">
    <text evidence="2">One of several proteins that assist in the late maturation steps of the functional core of the 30S ribosomal subunit. Associates with free 30S ribosomal subunits (but not with 30S subunits that are part of 70S ribosomes or polysomes). Required for efficient processing of 16S rRNA. May interact with the 5'-terminal helix region of 16S rRNA.</text>
</comment>
<dbReference type="EMBL" id="FOOT01000003">
    <property type="protein sequence ID" value="SFG69223.1"/>
    <property type="molecule type" value="Genomic_DNA"/>
</dbReference>
<dbReference type="Gene3D" id="3.30.300.20">
    <property type="match status" value="1"/>
</dbReference>
<comment type="similarity">
    <text evidence="2">Belongs to the RbfA family.</text>
</comment>
<dbReference type="OrthoDB" id="9811910at2"/>
<reference evidence="4" key="1">
    <citation type="submission" date="2016-10" db="EMBL/GenBank/DDBJ databases">
        <authorList>
            <person name="Varghese N."/>
            <person name="Submissions S."/>
        </authorList>
    </citation>
    <scope>NUCLEOTIDE SEQUENCE [LARGE SCALE GENOMIC DNA]</scope>
    <source>
        <strain evidence="4">LP51</strain>
    </source>
</reference>
<dbReference type="PANTHER" id="PTHR33515:SF1">
    <property type="entry name" value="RIBOSOME-BINDING FACTOR A, CHLOROPLASTIC-RELATED"/>
    <property type="match status" value="1"/>
</dbReference>
<dbReference type="STRING" id="1436961.SAMN05421739_103304"/>
<dbReference type="InterPro" id="IPR000238">
    <property type="entry name" value="RbfA"/>
</dbReference>
<dbReference type="SUPFAM" id="SSF89919">
    <property type="entry name" value="Ribosome-binding factor A, RbfA"/>
    <property type="match status" value="1"/>
</dbReference>
<gene>
    <name evidence="2" type="primary">rbfA</name>
    <name evidence="3" type="ORF">SAMN05421739_103304</name>
</gene>
<dbReference type="PANTHER" id="PTHR33515">
    <property type="entry name" value="RIBOSOME-BINDING FACTOR A, CHLOROPLASTIC-RELATED"/>
    <property type="match status" value="1"/>
</dbReference>
<dbReference type="GO" id="GO:0030490">
    <property type="term" value="P:maturation of SSU-rRNA"/>
    <property type="evidence" value="ECO:0007669"/>
    <property type="project" value="UniProtKB-UniRule"/>
</dbReference>
<dbReference type="RefSeq" id="WP_092100953.1">
    <property type="nucleotide sequence ID" value="NZ_FOOT01000003.1"/>
</dbReference>
<evidence type="ECO:0000256" key="1">
    <source>
        <dbReference type="ARBA" id="ARBA00022517"/>
    </source>
</evidence>
<dbReference type="NCBIfam" id="TIGR00082">
    <property type="entry name" value="rbfA"/>
    <property type="match status" value="1"/>
</dbReference>
<organism evidence="3 4">
    <name type="scientific">Pontibacter chinhatensis</name>
    <dbReference type="NCBI Taxonomy" id="1436961"/>
    <lineage>
        <taxon>Bacteria</taxon>
        <taxon>Pseudomonadati</taxon>
        <taxon>Bacteroidota</taxon>
        <taxon>Cytophagia</taxon>
        <taxon>Cytophagales</taxon>
        <taxon>Hymenobacteraceae</taxon>
        <taxon>Pontibacter</taxon>
    </lineage>
</organism>